<organism evidence="2 3">
    <name type="scientific">Phytophthora infestans</name>
    <name type="common">Potato late blight agent</name>
    <name type="synonym">Botrytis infestans</name>
    <dbReference type="NCBI Taxonomy" id="4787"/>
    <lineage>
        <taxon>Eukaryota</taxon>
        <taxon>Sar</taxon>
        <taxon>Stramenopiles</taxon>
        <taxon>Oomycota</taxon>
        <taxon>Peronosporomycetes</taxon>
        <taxon>Peronosporales</taxon>
        <taxon>Peronosporaceae</taxon>
        <taxon>Phytophthora</taxon>
    </lineage>
</organism>
<dbReference type="AlphaFoldDB" id="A0A8S9TMB7"/>
<gene>
    <name evidence="2" type="ORF">GN958_ATG23100</name>
</gene>
<name>A0A8S9TMB7_PHYIN</name>
<accession>A0A8S9TMB7</accession>
<comment type="caution">
    <text evidence="2">The sequence shown here is derived from an EMBL/GenBank/DDBJ whole genome shotgun (WGS) entry which is preliminary data.</text>
</comment>
<evidence type="ECO:0000313" key="3">
    <source>
        <dbReference type="Proteomes" id="UP000704712"/>
    </source>
</evidence>
<sequence length="163" mass="19043">MDEDAGQDSFLDEWDESEAEDDEAVALFTGLESVTQQCFQKATRTRRGGSLPGKAPNKRRDFRARYERMVEQYIGPNPIYNADDFRRRFRMSKTLFVCILDGVLTTDSYFEQRSSEFKIFRSVVITTTRRRHNKKPKSNRSRQVMIRSNLRSEILCSLLSSTH</sequence>
<protein>
    <submittedName>
        <fullName evidence="2">Uncharacterized protein</fullName>
    </submittedName>
</protein>
<feature type="region of interest" description="Disordered" evidence="1">
    <location>
        <begin position="1"/>
        <end position="22"/>
    </location>
</feature>
<evidence type="ECO:0000313" key="2">
    <source>
        <dbReference type="EMBL" id="KAF4127734.1"/>
    </source>
</evidence>
<reference evidence="2" key="1">
    <citation type="submission" date="2020-03" db="EMBL/GenBank/DDBJ databases">
        <title>Hybrid Assembly of Korean Phytophthora infestans isolates.</title>
        <authorList>
            <person name="Prokchorchik M."/>
            <person name="Lee Y."/>
            <person name="Seo J."/>
            <person name="Cho J.-H."/>
            <person name="Park Y.-E."/>
            <person name="Jang D.-C."/>
            <person name="Im J.-S."/>
            <person name="Choi J.-G."/>
            <person name="Park H.-J."/>
            <person name="Lee G.-B."/>
            <person name="Lee Y.-G."/>
            <person name="Hong S.-Y."/>
            <person name="Cho K."/>
            <person name="Sohn K.H."/>
        </authorList>
    </citation>
    <scope>NUCLEOTIDE SEQUENCE</scope>
    <source>
        <strain evidence="2">KR_2_A2</strain>
    </source>
</reference>
<proteinExistence type="predicted"/>
<dbReference type="PANTHER" id="PTHR47150">
    <property type="entry name" value="OS12G0169200 PROTEIN"/>
    <property type="match status" value="1"/>
</dbReference>
<dbReference type="Proteomes" id="UP000704712">
    <property type="component" value="Unassembled WGS sequence"/>
</dbReference>
<dbReference type="PANTHER" id="PTHR47150:SF5">
    <property type="entry name" value="OS07G0546750 PROTEIN"/>
    <property type="match status" value="1"/>
</dbReference>
<dbReference type="EMBL" id="JAACNO010003224">
    <property type="protein sequence ID" value="KAF4127734.1"/>
    <property type="molecule type" value="Genomic_DNA"/>
</dbReference>
<evidence type="ECO:0000256" key="1">
    <source>
        <dbReference type="SAM" id="MobiDB-lite"/>
    </source>
</evidence>